<evidence type="ECO:0000313" key="3">
    <source>
        <dbReference type="Proteomes" id="UP001370348"/>
    </source>
</evidence>
<gene>
    <name evidence="2" type="ORF">LZC94_00570</name>
</gene>
<sequence>MRRNTLRATCVAAVLGSLSACTANTDESIGSTSAELSAQSAADRADLALHWAPIHYQDVDQTGGHALGGAADYITRYDFDGDLDGRNNWDHAGSANYPLAAHAYFSVAETSTHWFIVYMFFHPRDWSDSFFDTEHENDSEGLLITVARDGSTYGALKSAVTVAHKDFFSFVPAGGDWSSGAENVDGTLSLASYGGSLHPVTAQEAKGHGLKARPYYDIVGDGVVYYPSLTNAEVPSGPDDRNVLYKLVDIFENNGLWANRNNASLFASYGSFAGDKSGGCGAGSIGCDTNAANTPWSWDDGNDAPPGGALATDPAGLVRNYFKIPEAVSTTYTFNPYR</sequence>
<reference evidence="2 3" key="1">
    <citation type="submission" date="2021-12" db="EMBL/GenBank/DDBJ databases">
        <title>Discovery of the Pendulisporaceae a myxobacterial family with distinct sporulation behavior and unique specialized metabolism.</title>
        <authorList>
            <person name="Garcia R."/>
            <person name="Popoff A."/>
            <person name="Bader C.D."/>
            <person name="Loehr J."/>
            <person name="Walesch S."/>
            <person name="Walt C."/>
            <person name="Boldt J."/>
            <person name="Bunk B."/>
            <person name="Haeckl F.J.F.P.J."/>
            <person name="Gunesch A.P."/>
            <person name="Birkelbach J."/>
            <person name="Nuebel U."/>
            <person name="Pietschmann T."/>
            <person name="Bach T."/>
            <person name="Mueller R."/>
        </authorList>
    </citation>
    <scope>NUCLEOTIDE SEQUENCE [LARGE SCALE GENOMIC DNA]</scope>
    <source>
        <strain evidence="2 3">MSr11954</strain>
    </source>
</reference>
<accession>A0ABZ2LY22</accession>
<name>A0ABZ2LY22_9BACT</name>
<proteinExistence type="predicted"/>
<protein>
    <recommendedName>
        <fullName evidence="4">Lipoprotein</fullName>
    </recommendedName>
</protein>
<dbReference type="EMBL" id="CP089984">
    <property type="protein sequence ID" value="WXB15772.1"/>
    <property type="molecule type" value="Genomic_DNA"/>
</dbReference>
<dbReference type="RefSeq" id="WP_394825406.1">
    <property type="nucleotide sequence ID" value="NZ_CP089984.1"/>
</dbReference>
<evidence type="ECO:0008006" key="4">
    <source>
        <dbReference type="Google" id="ProtNLM"/>
    </source>
</evidence>
<feature type="chain" id="PRO_5045624498" description="Lipoprotein" evidence="1">
    <location>
        <begin position="24"/>
        <end position="338"/>
    </location>
</feature>
<organism evidence="2 3">
    <name type="scientific">Pendulispora albinea</name>
    <dbReference type="NCBI Taxonomy" id="2741071"/>
    <lineage>
        <taxon>Bacteria</taxon>
        <taxon>Pseudomonadati</taxon>
        <taxon>Myxococcota</taxon>
        <taxon>Myxococcia</taxon>
        <taxon>Myxococcales</taxon>
        <taxon>Sorangiineae</taxon>
        <taxon>Pendulisporaceae</taxon>
        <taxon>Pendulispora</taxon>
    </lineage>
</organism>
<feature type="signal peptide" evidence="1">
    <location>
        <begin position="1"/>
        <end position="23"/>
    </location>
</feature>
<keyword evidence="1" id="KW-0732">Signal</keyword>
<dbReference type="PROSITE" id="PS51257">
    <property type="entry name" value="PROKAR_LIPOPROTEIN"/>
    <property type="match status" value="1"/>
</dbReference>
<evidence type="ECO:0000313" key="2">
    <source>
        <dbReference type="EMBL" id="WXB15772.1"/>
    </source>
</evidence>
<dbReference type="Proteomes" id="UP001370348">
    <property type="component" value="Chromosome"/>
</dbReference>
<keyword evidence="3" id="KW-1185">Reference proteome</keyword>
<evidence type="ECO:0000256" key="1">
    <source>
        <dbReference type="SAM" id="SignalP"/>
    </source>
</evidence>